<dbReference type="InterPro" id="IPR029016">
    <property type="entry name" value="GAF-like_dom_sf"/>
</dbReference>
<feature type="region of interest" description="Disordered" evidence="9">
    <location>
        <begin position="725"/>
        <end position="777"/>
    </location>
</feature>
<evidence type="ECO:0000256" key="2">
    <source>
        <dbReference type="ARBA" id="ARBA00004236"/>
    </source>
</evidence>
<dbReference type="CDD" id="cd16936">
    <property type="entry name" value="HATPase_RsbW-like"/>
    <property type="match status" value="1"/>
</dbReference>
<evidence type="ECO:0000313" key="12">
    <source>
        <dbReference type="EMBL" id="SNS02291.1"/>
    </source>
</evidence>
<dbReference type="SUPFAM" id="SSF47384">
    <property type="entry name" value="Homodimeric domain of signal transducing histidine kinase"/>
    <property type="match status" value="1"/>
</dbReference>
<dbReference type="InterPro" id="IPR005467">
    <property type="entry name" value="His_kinase_dom"/>
</dbReference>
<dbReference type="InterPro" id="IPR011006">
    <property type="entry name" value="CheY-like_superfamily"/>
</dbReference>
<dbReference type="AlphaFoldDB" id="A0A239B3Y2"/>
<comment type="subcellular location">
    <subcellularLocation>
        <location evidence="2">Cell membrane</location>
    </subcellularLocation>
</comment>
<dbReference type="InterPro" id="IPR004358">
    <property type="entry name" value="Sig_transdc_His_kin-like_C"/>
</dbReference>
<dbReference type="Proteomes" id="UP000198386">
    <property type="component" value="Unassembled WGS sequence"/>
</dbReference>
<evidence type="ECO:0000256" key="8">
    <source>
        <dbReference type="PROSITE-ProRule" id="PRU00169"/>
    </source>
</evidence>
<dbReference type="PANTHER" id="PTHR43547:SF2">
    <property type="entry name" value="HYBRID SIGNAL TRANSDUCTION HISTIDINE KINASE C"/>
    <property type="match status" value="1"/>
</dbReference>
<evidence type="ECO:0000256" key="7">
    <source>
        <dbReference type="ARBA" id="ARBA00023012"/>
    </source>
</evidence>
<keyword evidence="6 12" id="KW-0418">Kinase</keyword>
<evidence type="ECO:0000259" key="10">
    <source>
        <dbReference type="PROSITE" id="PS50109"/>
    </source>
</evidence>
<dbReference type="InterPro" id="IPR003594">
    <property type="entry name" value="HATPase_dom"/>
</dbReference>
<keyword evidence="7" id="KW-0902">Two-component regulatory system</keyword>
<dbReference type="SMART" id="SM00448">
    <property type="entry name" value="REC"/>
    <property type="match status" value="1"/>
</dbReference>
<feature type="compositionally biased region" description="Pro residues" evidence="9">
    <location>
        <begin position="731"/>
        <end position="752"/>
    </location>
</feature>
<evidence type="ECO:0000313" key="13">
    <source>
        <dbReference type="Proteomes" id="UP000198386"/>
    </source>
</evidence>
<evidence type="ECO:0000259" key="11">
    <source>
        <dbReference type="PROSITE" id="PS50110"/>
    </source>
</evidence>
<evidence type="ECO:0000256" key="1">
    <source>
        <dbReference type="ARBA" id="ARBA00000085"/>
    </source>
</evidence>
<dbReference type="Pfam" id="PF00072">
    <property type="entry name" value="Response_reg"/>
    <property type="match status" value="1"/>
</dbReference>
<dbReference type="InterPro" id="IPR036890">
    <property type="entry name" value="HATPase_C_sf"/>
</dbReference>
<proteinExistence type="predicted"/>
<dbReference type="Gene3D" id="3.30.565.10">
    <property type="entry name" value="Histidine kinase-like ATPase, C-terminal domain"/>
    <property type="match status" value="2"/>
</dbReference>
<evidence type="ECO:0000256" key="5">
    <source>
        <dbReference type="ARBA" id="ARBA00022679"/>
    </source>
</evidence>
<dbReference type="InterPro" id="IPR003661">
    <property type="entry name" value="HisK_dim/P_dom"/>
</dbReference>
<keyword evidence="4 8" id="KW-0597">Phosphoprotein</keyword>
<dbReference type="CDD" id="cd00082">
    <property type="entry name" value="HisKA"/>
    <property type="match status" value="1"/>
</dbReference>
<dbReference type="SUPFAM" id="SSF55781">
    <property type="entry name" value="GAF domain-like"/>
    <property type="match status" value="1"/>
</dbReference>
<dbReference type="SMART" id="SM00387">
    <property type="entry name" value="HATPase_c"/>
    <property type="match status" value="1"/>
</dbReference>
<dbReference type="SUPFAM" id="SSF52172">
    <property type="entry name" value="CheY-like"/>
    <property type="match status" value="1"/>
</dbReference>
<dbReference type="Gene3D" id="3.40.50.2300">
    <property type="match status" value="1"/>
</dbReference>
<evidence type="ECO:0000256" key="9">
    <source>
        <dbReference type="SAM" id="MobiDB-lite"/>
    </source>
</evidence>
<dbReference type="CDD" id="cd16922">
    <property type="entry name" value="HATPase_EvgS-ArcB-TorS-like"/>
    <property type="match status" value="1"/>
</dbReference>
<dbReference type="Pfam" id="PF13581">
    <property type="entry name" value="HATPase_c_2"/>
    <property type="match status" value="1"/>
</dbReference>
<dbReference type="EMBL" id="FZOH01000002">
    <property type="protein sequence ID" value="SNS02291.1"/>
    <property type="molecule type" value="Genomic_DNA"/>
</dbReference>
<dbReference type="EC" id="2.7.13.3" evidence="3"/>
<dbReference type="InterPro" id="IPR036097">
    <property type="entry name" value="HisK_dim/P_sf"/>
</dbReference>
<reference evidence="13" key="1">
    <citation type="submission" date="2017-06" db="EMBL/GenBank/DDBJ databases">
        <authorList>
            <person name="Varghese N."/>
            <person name="Submissions S."/>
        </authorList>
    </citation>
    <scope>NUCLEOTIDE SEQUENCE [LARGE SCALE GENOMIC DNA]</scope>
    <source>
        <strain evidence="13">DSM 45423</strain>
    </source>
</reference>
<keyword evidence="13" id="KW-1185">Reference proteome</keyword>
<organism evidence="12 13">
    <name type="scientific">Geodermatophilus saharensis</name>
    <dbReference type="NCBI Taxonomy" id="1137994"/>
    <lineage>
        <taxon>Bacteria</taxon>
        <taxon>Bacillati</taxon>
        <taxon>Actinomycetota</taxon>
        <taxon>Actinomycetes</taxon>
        <taxon>Geodermatophilales</taxon>
        <taxon>Geodermatophilaceae</taxon>
        <taxon>Geodermatophilus</taxon>
    </lineage>
</organism>
<dbReference type="GO" id="GO:0005886">
    <property type="term" value="C:plasma membrane"/>
    <property type="evidence" value="ECO:0007669"/>
    <property type="project" value="UniProtKB-SubCell"/>
</dbReference>
<feature type="modified residue" description="4-aspartylphosphate" evidence="8">
    <location>
        <position position="654"/>
    </location>
</feature>
<keyword evidence="5" id="KW-0808">Transferase</keyword>
<dbReference type="InterPro" id="IPR001789">
    <property type="entry name" value="Sig_transdc_resp-reg_receiver"/>
</dbReference>
<dbReference type="GO" id="GO:0000155">
    <property type="term" value="F:phosphorelay sensor kinase activity"/>
    <property type="evidence" value="ECO:0007669"/>
    <property type="project" value="InterPro"/>
</dbReference>
<dbReference type="PANTHER" id="PTHR43547">
    <property type="entry name" value="TWO-COMPONENT HISTIDINE KINASE"/>
    <property type="match status" value="1"/>
</dbReference>
<dbReference type="Pfam" id="PF02518">
    <property type="entry name" value="HATPase_c"/>
    <property type="match status" value="1"/>
</dbReference>
<feature type="domain" description="Response regulatory" evidence="11">
    <location>
        <begin position="606"/>
        <end position="721"/>
    </location>
</feature>
<comment type="catalytic activity">
    <reaction evidence="1">
        <text>ATP + protein L-histidine = ADP + protein N-phospho-L-histidine.</text>
        <dbReference type="EC" id="2.7.13.3"/>
    </reaction>
</comment>
<evidence type="ECO:0000256" key="3">
    <source>
        <dbReference type="ARBA" id="ARBA00012438"/>
    </source>
</evidence>
<feature type="domain" description="Histidine kinase" evidence="10">
    <location>
        <begin position="347"/>
        <end position="565"/>
    </location>
</feature>
<dbReference type="SMART" id="SM00388">
    <property type="entry name" value="HisKA"/>
    <property type="match status" value="1"/>
</dbReference>
<dbReference type="Gene3D" id="1.10.287.130">
    <property type="match status" value="1"/>
</dbReference>
<sequence length="900" mass="94279">MAPEPAVGTGARGTGAPAAEDVFAGGSENGRLMAALDWAATPVGPVDTWPASLRYAIRTVLVSRFPMILTWGPQYTQFYNDAYATLIGAKHPGALGDDLRITLAEGWAALQDPVERAMATREASWIPQLLLLLERAGYREETYFTVSHAPAFGDDGEVAGMHAVCTEVTGQVVAERRQRLLHEVATAAGRREDERDLAVGVCAALATDPLDVPFAAVYLTEDGGPRLRRAATVGVDPGLLPEAARGVGHLGDAAVAGLGVSGGPFGDPVTQSVVLPLTGGAGREPVGALLVGVSPARALDEDHRTFHELLAGQVAGAVVDARAYASERARAEALAELDRAKTTFFANVSHELRTPLTLLLGPIADALAESGADLPPAVHDQLTLALRNGQRLQRLVNDLLEFVSIEAGRTAPVRVATDLAADTAELAGVLRAAAERAGLTLTVDCPPLGRPAAVDPRMWEKIVLNLVANAVKYTFVGGITVALTAEDDDVVLRVSDSGVGVPAAELPYLFDRFHRVADSPARSREGTGLGLALVRELVELHGGTVAAESRPGEGSTFTVRLPSGEPDTDAAPPPTTAPVRAAALTPWDDDLGWRARTADPAGPLGTVLVVDDNADMRAYLTRLLSPSWVVRTAADGTQALADASAAPPDVVLTDVMMPGLDGFALLKALRADPATRAVPVVMLTARAGQEAAVEGFDAGVDDYLPKPFESAELLGRLRAVLERARGRREAGPPPATAAAPRPGPPAPPPPRPRTGGRAGLSSVPPAPAGAWQDGRGVRRTWRFPSRASSIPPLRRRLRALLAEAGLDDERAYDLVLAACEAATNAIEHAQHPTEPVIEVRVAVGDGEVEIAVHDTGQWRERTSSMDRGRGSMLMSAVADVTAVPGPAGTTVTIRSPRPEG</sequence>
<evidence type="ECO:0000256" key="4">
    <source>
        <dbReference type="ARBA" id="ARBA00022553"/>
    </source>
</evidence>
<dbReference type="Pfam" id="PF00512">
    <property type="entry name" value="HisKA"/>
    <property type="match status" value="1"/>
</dbReference>
<dbReference type="PROSITE" id="PS50109">
    <property type="entry name" value="HIS_KIN"/>
    <property type="match status" value="1"/>
</dbReference>
<dbReference type="PROSITE" id="PS50110">
    <property type="entry name" value="RESPONSE_REGULATORY"/>
    <property type="match status" value="1"/>
</dbReference>
<dbReference type="PRINTS" id="PR00344">
    <property type="entry name" value="BCTRLSENSOR"/>
</dbReference>
<gene>
    <name evidence="12" type="ORF">SAMN04488107_0894</name>
</gene>
<dbReference type="Gene3D" id="3.30.450.20">
    <property type="entry name" value="PAS domain"/>
    <property type="match status" value="1"/>
</dbReference>
<name>A0A239B3Y2_9ACTN</name>
<accession>A0A239B3Y2</accession>
<protein>
    <recommendedName>
        <fullName evidence="3">histidine kinase</fullName>
        <ecNumber evidence="3">2.7.13.3</ecNumber>
    </recommendedName>
</protein>
<dbReference type="RefSeq" id="WP_245816987.1">
    <property type="nucleotide sequence ID" value="NZ_FZOH01000002.1"/>
</dbReference>
<evidence type="ECO:0000256" key="6">
    <source>
        <dbReference type="ARBA" id="ARBA00022777"/>
    </source>
</evidence>
<dbReference type="Gene3D" id="3.30.450.40">
    <property type="match status" value="1"/>
</dbReference>
<dbReference type="SUPFAM" id="SSF55874">
    <property type="entry name" value="ATPase domain of HSP90 chaperone/DNA topoisomerase II/histidine kinase"/>
    <property type="match status" value="2"/>
</dbReference>
<dbReference type="FunFam" id="3.30.565.10:FF:000006">
    <property type="entry name" value="Sensor histidine kinase WalK"/>
    <property type="match status" value="1"/>
</dbReference>